<evidence type="ECO:0000256" key="1">
    <source>
        <dbReference type="SAM" id="MobiDB-lite"/>
    </source>
</evidence>
<evidence type="ECO:0000313" key="2">
    <source>
        <dbReference type="EMBL" id="CAB4987794.1"/>
    </source>
</evidence>
<dbReference type="EMBL" id="CAFBOM010000126">
    <property type="protein sequence ID" value="CAB4987794.1"/>
    <property type="molecule type" value="Genomic_DNA"/>
</dbReference>
<proteinExistence type="predicted"/>
<name>A0A6J7NCQ4_9ZZZZ</name>
<reference evidence="2" key="1">
    <citation type="submission" date="2020-05" db="EMBL/GenBank/DDBJ databases">
        <authorList>
            <person name="Chiriac C."/>
            <person name="Salcher M."/>
            <person name="Ghai R."/>
            <person name="Kavagutti S V."/>
        </authorList>
    </citation>
    <scope>NUCLEOTIDE SEQUENCE</scope>
</reference>
<protein>
    <submittedName>
        <fullName evidence="2">Unannotated protein</fullName>
    </submittedName>
</protein>
<gene>
    <name evidence="2" type="ORF">UFOPK3957_00837</name>
</gene>
<feature type="region of interest" description="Disordered" evidence="1">
    <location>
        <begin position="42"/>
        <end position="77"/>
    </location>
</feature>
<dbReference type="AlphaFoldDB" id="A0A6J7NCQ4"/>
<organism evidence="2">
    <name type="scientific">freshwater metagenome</name>
    <dbReference type="NCBI Taxonomy" id="449393"/>
    <lineage>
        <taxon>unclassified sequences</taxon>
        <taxon>metagenomes</taxon>
        <taxon>ecological metagenomes</taxon>
    </lineage>
</organism>
<accession>A0A6J7NCQ4</accession>
<sequence>MVRPFTVRAAPTRTDASGDVTRSVTLSAFPRAAALRAIIDASNGGDAGSARTDIGVSSIVPMPPDRTWESGVAGPGE</sequence>